<reference evidence="1 2" key="1">
    <citation type="submission" date="2023-03" db="EMBL/GenBank/DDBJ databases">
        <authorList>
            <person name="Pearce D."/>
        </authorList>
    </citation>
    <scope>NUCLEOTIDE SEQUENCE [LARGE SCALE GENOMIC DNA]</scope>
    <source>
        <strain evidence="1">Msz</strain>
    </source>
</reference>
<evidence type="ECO:0000313" key="1">
    <source>
        <dbReference type="EMBL" id="CAI8771062.1"/>
    </source>
</evidence>
<dbReference type="Proteomes" id="UP001162030">
    <property type="component" value="Chromosome"/>
</dbReference>
<sequence length="71" mass="7859">MNRDLIKKGLRHLSCHQSLSFPKSLNRDLIKKGLRPAMKAALARALGLNRDLIKKGLRPPRSIAIASNSCV</sequence>
<organism evidence="1 2">
    <name type="scientific">Methylocaldum szegediense</name>
    <dbReference type="NCBI Taxonomy" id="73780"/>
    <lineage>
        <taxon>Bacteria</taxon>
        <taxon>Pseudomonadati</taxon>
        <taxon>Pseudomonadota</taxon>
        <taxon>Gammaproteobacteria</taxon>
        <taxon>Methylococcales</taxon>
        <taxon>Methylococcaceae</taxon>
        <taxon>Methylocaldum</taxon>
    </lineage>
</organism>
<accession>A0ABN8X3V8</accession>
<dbReference type="EMBL" id="OX458333">
    <property type="protein sequence ID" value="CAI8771062.1"/>
    <property type="molecule type" value="Genomic_DNA"/>
</dbReference>
<evidence type="ECO:0000313" key="2">
    <source>
        <dbReference type="Proteomes" id="UP001162030"/>
    </source>
</evidence>
<proteinExistence type="predicted"/>
<keyword evidence="2" id="KW-1185">Reference proteome</keyword>
<gene>
    <name evidence="1" type="ORF">MSZNOR_1032</name>
</gene>
<name>A0ABN8X3V8_9GAMM</name>
<protein>
    <submittedName>
        <fullName evidence="1">Uncharacterized protein</fullName>
    </submittedName>
</protein>